<evidence type="ECO:0000256" key="2">
    <source>
        <dbReference type="SAM" id="MobiDB-lite"/>
    </source>
</evidence>
<evidence type="ECO:0000313" key="3">
    <source>
        <dbReference type="EMBL" id="KAB2080794.1"/>
    </source>
</evidence>
<dbReference type="EMBL" id="CM018206">
    <property type="protein sequence ID" value="KAB2080794.1"/>
    <property type="molecule type" value="Genomic_DNA"/>
</dbReference>
<dbReference type="OrthoDB" id="990260at2759"/>
<gene>
    <name evidence="3" type="ORF">ES319_A05G090300v1</name>
</gene>
<accession>A0A5J5VMH4</accession>
<proteinExistence type="predicted"/>
<feature type="coiled-coil region" evidence="1">
    <location>
        <begin position="535"/>
        <end position="576"/>
    </location>
</feature>
<evidence type="ECO:0000256" key="1">
    <source>
        <dbReference type="SAM" id="Coils"/>
    </source>
</evidence>
<sequence>MEHTESLSLNWNTYPSPVSLSFKEYFDVAFTDNGTDLLQPADTVPTCSASILVPTPSFPDGVANTNPNELSQQINSCDNSQRDVEGGVVCTELDPKHLDLAGQASNERIHKDDEARMPPLGDANSQGGTSSRGCNEKKRKGPQLAEAEQAQKQKKREADKIYRAKRKEEYEKLKKIQTDYDNLLKRVTKCGGIDQIESVINHNNHINFELQKSIGTELGPLQQMESRYGGIDRMKFMLDKFKELEAKYGGIEKLESILEKFVDIEADSNKLNQIKSMLGINEAEFIVDKLKGMADDVHKLDQIKSLLGGIDETEPATNRIKKMELQLEKQKPMVSQKEVESFQASPGSPPEKSGSQPLDLIAEFDNVPDKLNFITTVSRTAPNMQYNDEDVDRLIARITDENIPSDLATNSFGDLLGGARERVNKYEIPSLLVSTAQHIFNDHGDITRKCKLSDLIVQSIFVLFCAAIKEMVDLSLENVTEEIILKLRHPIMDAKRNEFDAEFAMKRLITIVHGYFGLKARQDRHELERWVASLRAGDETLRKELENKSQEIQKELENKSQEIQDTEAKLRRLESDKCKICLESMEKFVAKDLKSVTLSLSPVASNET</sequence>
<name>A0A5J5VMH4_GOSBA</name>
<protein>
    <submittedName>
        <fullName evidence="3">Uncharacterized protein</fullName>
    </submittedName>
</protein>
<organism evidence="3 4">
    <name type="scientific">Gossypium barbadense</name>
    <name type="common">Sea Island cotton</name>
    <name type="synonym">Hibiscus barbadensis</name>
    <dbReference type="NCBI Taxonomy" id="3634"/>
    <lineage>
        <taxon>Eukaryota</taxon>
        <taxon>Viridiplantae</taxon>
        <taxon>Streptophyta</taxon>
        <taxon>Embryophyta</taxon>
        <taxon>Tracheophyta</taxon>
        <taxon>Spermatophyta</taxon>
        <taxon>Magnoliopsida</taxon>
        <taxon>eudicotyledons</taxon>
        <taxon>Gunneridae</taxon>
        <taxon>Pentapetalae</taxon>
        <taxon>rosids</taxon>
        <taxon>malvids</taxon>
        <taxon>Malvales</taxon>
        <taxon>Malvaceae</taxon>
        <taxon>Malvoideae</taxon>
        <taxon>Gossypium</taxon>
    </lineage>
</organism>
<dbReference type="Proteomes" id="UP000327439">
    <property type="component" value="Chromosome A05"/>
</dbReference>
<dbReference type="AlphaFoldDB" id="A0A5J5VMH4"/>
<dbReference type="Pfam" id="PF05278">
    <property type="entry name" value="PEARLI-4"/>
    <property type="match status" value="1"/>
</dbReference>
<dbReference type="PANTHER" id="PTHR35021">
    <property type="match status" value="1"/>
</dbReference>
<feature type="compositionally biased region" description="Polar residues" evidence="2">
    <location>
        <begin position="123"/>
        <end position="133"/>
    </location>
</feature>
<feature type="region of interest" description="Disordered" evidence="2">
    <location>
        <begin position="327"/>
        <end position="357"/>
    </location>
</feature>
<dbReference type="PANTHER" id="PTHR35021:SF7">
    <property type="entry name" value="PROTEIN FB17, PUTATIVE-RELATED"/>
    <property type="match status" value="1"/>
</dbReference>
<keyword evidence="1" id="KW-0175">Coiled coil</keyword>
<evidence type="ECO:0000313" key="4">
    <source>
        <dbReference type="Proteomes" id="UP000327439"/>
    </source>
</evidence>
<keyword evidence="4" id="KW-1185">Reference proteome</keyword>
<feature type="region of interest" description="Disordered" evidence="2">
    <location>
        <begin position="108"/>
        <end position="160"/>
    </location>
</feature>
<dbReference type="InterPro" id="IPR007942">
    <property type="entry name" value="PLipase-like"/>
</dbReference>
<reference evidence="4" key="1">
    <citation type="journal article" date="2020" name="Nat. Genet.">
        <title>Genomic diversifications of five Gossypium allopolyploid species and their impact on cotton improvement.</title>
        <authorList>
            <person name="Chen Z.J."/>
            <person name="Sreedasyam A."/>
            <person name="Ando A."/>
            <person name="Song Q."/>
            <person name="De Santiago L.M."/>
            <person name="Hulse-Kemp A.M."/>
            <person name="Ding M."/>
            <person name="Ye W."/>
            <person name="Kirkbride R.C."/>
            <person name="Jenkins J."/>
            <person name="Plott C."/>
            <person name="Lovell J."/>
            <person name="Lin Y.M."/>
            <person name="Vaughn R."/>
            <person name="Liu B."/>
            <person name="Simpson S."/>
            <person name="Scheffler B.E."/>
            <person name="Wen L."/>
            <person name="Saski C.A."/>
            <person name="Grover C.E."/>
            <person name="Hu G."/>
            <person name="Conover J.L."/>
            <person name="Carlson J.W."/>
            <person name="Shu S."/>
            <person name="Boston L.B."/>
            <person name="Williams M."/>
            <person name="Peterson D.G."/>
            <person name="McGee K."/>
            <person name="Jones D.C."/>
            <person name="Wendel J.F."/>
            <person name="Stelly D.M."/>
            <person name="Grimwood J."/>
            <person name="Schmutz J."/>
        </authorList>
    </citation>
    <scope>NUCLEOTIDE SEQUENCE [LARGE SCALE GENOMIC DNA]</scope>
    <source>
        <strain evidence="4">cv. 3-79</strain>
    </source>
</reference>